<feature type="transmembrane region" description="Helical" evidence="1">
    <location>
        <begin position="6"/>
        <end position="27"/>
    </location>
</feature>
<evidence type="ECO:0008006" key="4">
    <source>
        <dbReference type="Google" id="ProtNLM"/>
    </source>
</evidence>
<dbReference type="AlphaFoldDB" id="A0AB35FUY4"/>
<evidence type="ECO:0000256" key="1">
    <source>
        <dbReference type="SAM" id="Phobius"/>
    </source>
</evidence>
<dbReference type="RefSeq" id="WP_061596686.1">
    <property type="nucleotide sequence ID" value="NZ_JAHZQA010000006.1"/>
</dbReference>
<keyword evidence="1" id="KW-1133">Transmembrane helix</keyword>
<keyword evidence="1" id="KW-0472">Membrane</keyword>
<proteinExistence type="predicted"/>
<dbReference type="Proteomes" id="UP000826921">
    <property type="component" value="Unassembled WGS sequence"/>
</dbReference>
<accession>A0AB35FUY4</accession>
<gene>
    <name evidence="2" type="ORF">K1I74_08160</name>
</gene>
<evidence type="ECO:0000313" key="3">
    <source>
        <dbReference type="Proteomes" id="UP000826921"/>
    </source>
</evidence>
<reference evidence="2" key="1">
    <citation type="submission" date="2021-07" db="EMBL/GenBank/DDBJ databases">
        <title>Occurrence of streptococci in the human mouth that bind to a non-human glycan.</title>
        <authorList>
            <person name="Cross B."/>
            <person name="Thamadilok S."/>
            <person name="Bensing B."/>
            <person name="Sasmal A."/>
            <person name="Khedri Z."/>
            <person name="Deng L."/>
            <person name="Yu H."/>
            <person name="Mehta A."/>
            <person name="Aluvathingal J."/>
            <person name="Nadendla S."/>
            <person name="Vickerman M."/>
            <person name="Chen X."/>
            <person name="Dewhirst F."/>
            <person name="Gill A."/>
            <person name="Lettrichova I."/>
            <person name="Diaz S."/>
            <person name="Gill S."/>
            <person name="Tettelin H."/>
            <person name="Iverson T."/>
            <person name="Sullam P."/>
            <person name="Varki A."/>
            <person name="Ruhl S."/>
        </authorList>
    </citation>
    <scope>NUCLEOTIDE SEQUENCE</scope>
    <source>
        <strain evidence="2">SK9</strain>
    </source>
</reference>
<sequence>MNELELTPTQTIIFFVVMLLLLAYQLYKLSKDTITIELPEQQDQKPAYNPNYGAYIQLAGKRYN</sequence>
<dbReference type="EMBL" id="JAHZQA010000006">
    <property type="protein sequence ID" value="MBZ2128025.1"/>
    <property type="molecule type" value="Genomic_DNA"/>
</dbReference>
<organism evidence="2 3">
    <name type="scientific">Streptococcus gordonii</name>
    <dbReference type="NCBI Taxonomy" id="1302"/>
    <lineage>
        <taxon>Bacteria</taxon>
        <taxon>Bacillati</taxon>
        <taxon>Bacillota</taxon>
        <taxon>Bacilli</taxon>
        <taxon>Lactobacillales</taxon>
        <taxon>Streptococcaceae</taxon>
        <taxon>Streptococcus</taxon>
    </lineage>
</organism>
<evidence type="ECO:0000313" key="2">
    <source>
        <dbReference type="EMBL" id="MBZ2128025.1"/>
    </source>
</evidence>
<comment type="caution">
    <text evidence="2">The sequence shown here is derived from an EMBL/GenBank/DDBJ whole genome shotgun (WGS) entry which is preliminary data.</text>
</comment>
<protein>
    <recommendedName>
        <fullName evidence="4">Phage protein</fullName>
    </recommendedName>
</protein>
<keyword evidence="1" id="KW-0812">Transmembrane</keyword>
<name>A0AB35FUY4_STRGN</name>